<dbReference type="InterPro" id="IPR013094">
    <property type="entry name" value="AB_hydrolase_3"/>
</dbReference>
<feature type="domain" description="Alpha/beta hydrolase fold-3" evidence="3">
    <location>
        <begin position="86"/>
        <end position="306"/>
    </location>
</feature>
<dbReference type="GO" id="GO:0016787">
    <property type="term" value="F:hydrolase activity"/>
    <property type="evidence" value="ECO:0007669"/>
    <property type="project" value="UniProtKB-KW"/>
</dbReference>
<comment type="similarity">
    <text evidence="1">Belongs to the 'GDXG' lipolytic enzyme family.</text>
</comment>
<sequence length="334" mass="36941">MAKKIAQFPPGDPRTDPYGFLGFVRNPDGSVARNLDMPKTPISSYDNSPFLLVKDIPINQSNNTWVRIFLPRKAVESSPGTKLPLLIFIHGGGFVICSAATPYFDDLYNSFTTNIPVVMVSIEYRLAPEHRLPAAYDDCMEALQWIKNSQDEWLTKYTDLSNAFLMGSSAGANIAYHVGLHASTRFDDLKPLNIKGLILHQPFFGATKRSNSELKAVNDKILPPCVCDVMWELSLPVGVDRDHEFCNPVLSIKSGQFDQIKALGWKILVSGYEGDSLLDHQIKLVKVLEEKGVALVAKFAEGGYHGADSFEFPKLKALCEVVKDFVKSSVAVTA</sequence>
<evidence type="ECO:0000256" key="1">
    <source>
        <dbReference type="ARBA" id="ARBA00010515"/>
    </source>
</evidence>
<keyword evidence="5" id="KW-1185">Reference proteome</keyword>
<evidence type="ECO:0000313" key="5">
    <source>
        <dbReference type="Proteomes" id="UP001630127"/>
    </source>
</evidence>
<dbReference type="PANTHER" id="PTHR23024">
    <property type="entry name" value="ARYLACETAMIDE DEACETYLASE"/>
    <property type="match status" value="1"/>
</dbReference>
<dbReference type="PANTHER" id="PTHR23024:SF546">
    <property type="entry name" value="CARBOXYLESTERASE 120-RELATED"/>
    <property type="match status" value="1"/>
</dbReference>
<dbReference type="AlphaFoldDB" id="A0ABD2XY91"/>
<evidence type="ECO:0000259" key="3">
    <source>
        <dbReference type="Pfam" id="PF07859"/>
    </source>
</evidence>
<dbReference type="PROSITE" id="PS01173">
    <property type="entry name" value="LIPASE_GDXG_HIS"/>
    <property type="match status" value="1"/>
</dbReference>
<comment type="caution">
    <text evidence="4">The sequence shown here is derived from an EMBL/GenBank/DDBJ whole genome shotgun (WGS) entry which is preliminary data.</text>
</comment>
<evidence type="ECO:0000256" key="2">
    <source>
        <dbReference type="ARBA" id="ARBA00022801"/>
    </source>
</evidence>
<reference evidence="4 5" key="1">
    <citation type="submission" date="2024-11" db="EMBL/GenBank/DDBJ databases">
        <title>A near-complete genome assembly of Cinchona calisaya.</title>
        <authorList>
            <person name="Lian D.C."/>
            <person name="Zhao X.W."/>
            <person name="Wei L."/>
        </authorList>
    </citation>
    <scope>NUCLEOTIDE SEQUENCE [LARGE SCALE GENOMIC DNA]</scope>
    <source>
        <tissue evidence="4">Nenye</tissue>
    </source>
</reference>
<dbReference type="EMBL" id="JBJUIK010000016">
    <property type="protein sequence ID" value="KAL3499883.1"/>
    <property type="molecule type" value="Genomic_DNA"/>
</dbReference>
<dbReference type="Proteomes" id="UP001630127">
    <property type="component" value="Unassembled WGS sequence"/>
</dbReference>
<keyword evidence="2" id="KW-0378">Hydrolase</keyword>
<dbReference type="InterPro" id="IPR050466">
    <property type="entry name" value="Carboxylest/Gibb_receptor"/>
</dbReference>
<dbReference type="SUPFAM" id="SSF53474">
    <property type="entry name" value="alpha/beta-Hydrolases"/>
    <property type="match status" value="1"/>
</dbReference>
<gene>
    <name evidence="4" type="ORF">ACH5RR_038976</name>
</gene>
<dbReference type="InterPro" id="IPR029058">
    <property type="entry name" value="AB_hydrolase_fold"/>
</dbReference>
<protein>
    <recommendedName>
        <fullName evidence="3">Alpha/beta hydrolase fold-3 domain-containing protein</fullName>
    </recommendedName>
</protein>
<dbReference type="Gene3D" id="3.40.50.1820">
    <property type="entry name" value="alpha/beta hydrolase"/>
    <property type="match status" value="1"/>
</dbReference>
<proteinExistence type="inferred from homology"/>
<dbReference type="Pfam" id="PF07859">
    <property type="entry name" value="Abhydrolase_3"/>
    <property type="match status" value="1"/>
</dbReference>
<organism evidence="4 5">
    <name type="scientific">Cinchona calisaya</name>
    <dbReference type="NCBI Taxonomy" id="153742"/>
    <lineage>
        <taxon>Eukaryota</taxon>
        <taxon>Viridiplantae</taxon>
        <taxon>Streptophyta</taxon>
        <taxon>Embryophyta</taxon>
        <taxon>Tracheophyta</taxon>
        <taxon>Spermatophyta</taxon>
        <taxon>Magnoliopsida</taxon>
        <taxon>eudicotyledons</taxon>
        <taxon>Gunneridae</taxon>
        <taxon>Pentapetalae</taxon>
        <taxon>asterids</taxon>
        <taxon>lamiids</taxon>
        <taxon>Gentianales</taxon>
        <taxon>Rubiaceae</taxon>
        <taxon>Cinchonoideae</taxon>
        <taxon>Cinchoneae</taxon>
        <taxon>Cinchona</taxon>
    </lineage>
</organism>
<evidence type="ECO:0000313" key="4">
    <source>
        <dbReference type="EMBL" id="KAL3499883.1"/>
    </source>
</evidence>
<name>A0ABD2XY91_9GENT</name>
<accession>A0ABD2XY91</accession>
<dbReference type="InterPro" id="IPR002168">
    <property type="entry name" value="Lipase_GDXG_HIS_AS"/>
</dbReference>